<evidence type="ECO:0000313" key="17">
    <source>
        <dbReference type="Proteomes" id="UP000333828"/>
    </source>
</evidence>
<evidence type="ECO:0000256" key="4">
    <source>
        <dbReference type="ARBA" id="ARBA00023002"/>
    </source>
</evidence>
<feature type="binding site" evidence="14">
    <location>
        <position position="231"/>
    </location>
    <ligand>
        <name>[4Fe-4S] cluster</name>
        <dbReference type="ChEBI" id="CHEBI:49883"/>
    </ligand>
</feature>
<comment type="pathway">
    <text evidence="8 14">Sulfur metabolism; hydrogen sulfide biosynthesis; sulfite from sulfate.</text>
</comment>
<protein>
    <recommendedName>
        <fullName evidence="10 14">Adenosine 5'-phosphosulfate reductase</fullName>
        <shortName evidence="14">APS reductase</shortName>
        <ecNumber evidence="9 14">1.8.4.10</ecNumber>
    </recommendedName>
    <alternativeName>
        <fullName evidence="12 14">5'-adenylylsulfate reductase</fullName>
    </alternativeName>
    <alternativeName>
        <fullName evidence="11 14">Thioredoxin-dependent 5'-adenylylsulfate reductase</fullName>
    </alternativeName>
</protein>
<evidence type="ECO:0000256" key="10">
    <source>
        <dbReference type="ARBA" id="ARBA00029514"/>
    </source>
</evidence>
<dbReference type="EC" id="1.8.4.10" evidence="9 14"/>
<evidence type="ECO:0000256" key="13">
    <source>
        <dbReference type="ARBA" id="ARBA00048441"/>
    </source>
</evidence>
<dbReference type="InterPro" id="IPR014729">
    <property type="entry name" value="Rossmann-like_a/b/a_fold"/>
</dbReference>
<comment type="cofactor">
    <cofactor evidence="14">
        <name>[4Fe-4S] cluster</name>
        <dbReference type="ChEBI" id="CHEBI:49883"/>
    </cofactor>
    <text evidence="14">Binds 1 [4Fe-4S] cluster per subunit.</text>
</comment>
<comment type="similarity">
    <text evidence="1 14">Belongs to the PAPS reductase family. CysH subfamily.</text>
</comment>
<evidence type="ECO:0000256" key="3">
    <source>
        <dbReference type="ARBA" id="ARBA00022723"/>
    </source>
</evidence>
<dbReference type="GO" id="GO:0004604">
    <property type="term" value="F:phosphoadenylyl-sulfate reductase (thioredoxin) activity"/>
    <property type="evidence" value="ECO:0007669"/>
    <property type="project" value="UniProtKB-UniRule"/>
</dbReference>
<keyword evidence="3 14" id="KW-0479">Metal-binding</keyword>
<evidence type="ECO:0000259" key="15">
    <source>
        <dbReference type="Pfam" id="PF01507"/>
    </source>
</evidence>
<evidence type="ECO:0000256" key="6">
    <source>
        <dbReference type="ARBA" id="ARBA00023014"/>
    </source>
</evidence>
<dbReference type="GO" id="GO:0046872">
    <property type="term" value="F:metal ion binding"/>
    <property type="evidence" value="ECO:0007669"/>
    <property type="project" value="UniProtKB-KW"/>
</dbReference>
<sequence>MRNESRWQPAVSASSISPAAPAAVPSTVAHAEQLDAALLDDMEAVLAERLARIASLHRNVKFASSLAAEDMLITHVILRQQLPITIFSLNTGRLHDETVGMIDKIKARYGYDVVQYTPQPDAVEKYVSEHGANAFYESVDLRKACCQIRKVEPLGRALADADAWLTGQRREQSVTRGELAFAEQDEARGIAKYNPLFDWTEAQVWAYLTARDVPVNPLHARGYPSIGCEPCTRAIRPGEDSRAGRWWWESRDSKECGLHAGNLSKIPVSVQSN</sequence>
<feature type="domain" description="Phosphoadenosine phosphosulphate reductase" evidence="15">
    <location>
        <begin position="62"/>
        <end position="234"/>
    </location>
</feature>
<dbReference type="SUPFAM" id="SSF52402">
    <property type="entry name" value="Adenine nucleotide alpha hydrolases-like"/>
    <property type="match status" value="1"/>
</dbReference>
<feature type="binding site" evidence="14">
    <location>
        <position position="145"/>
    </location>
    <ligand>
        <name>[4Fe-4S] cluster</name>
        <dbReference type="ChEBI" id="CHEBI:49883"/>
    </ligand>
</feature>
<name>A0A5E4TP20_9BURK</name>
<accession>A0A5E4TP20</accession>
<dbReference type="NCBIfam" id="NF002537">
    <property type="entry name" value="PRK02090.1"/>
    <property type="match status" value="1"/>
</dbReference>
<keyword evidence="17" id="KW-1185">Reference proteome</keyword>
<evidence type="ECO:0000256" key="2">
    <source>
        <dbReference type="ARBA" id="ARBA00022490"/>
    </source>
</evidence>
<evidence type="ECO:0000256" key="7">
    <source>
        <dbReference type="ARBA" id="ARBA00024298"/>
    </source>
</evidence>
<keyword evidence="4 14" id="KW-0560">Oxidoreductase</keyword>
<dbReference type="InterPro" id="IPR004511">
    <property type="entry name" value="PAPS/APS_Rdtase"/>
</dbReference>
<evidence type="ECO:0000256" key="5">
    <source>
        <dbReference type="ARBA" id="ARBA00023004"/>
    </source>
</evidence>
<dbReference type="Pfam" id="PF01507">
    <property type="entry name" value="PAPS_reduct"/>
    <property type="match status" value="1"/>
</dbReference>
<comment type="function">
    <text evidence="7 14">Catalyzes the formation of sulfite from adenosine 5'-phosphosulfate (APS) using thioredoxin as an electron donor.</text>
</comment>
<dbReference type="GO" id="GO:0005737">
    <property type="term" value="C:cytoplasm"/>
    <property type="evidence" value="ECO:0007669"/>
    <property type="project" value="UniProtKB-SubCell"/>
</dbReference>
<reference evidence="16 17" key="1">
    <citation type="submission" date="2019-08" db="EMBL/GenBank/DDBJ databases">
        <authorList>
            <person name="Peeters C."/>
        </authorList>
    </citation>
    <scope>NUCLEOTIDE SEQUENCE [LARGE SCALE GENOMIC DNA]</scope>
    <source>
        <strain evidence="16 17">LMG 31115</strain>
    </source>
</reference>
<evidence type="ECO:0000256" key="9">
    <source>
        <dbReference type="ARBA" id="ARBA00024386"/>
    </source>
</evidence>
<dbReference type="GO" id="GO:0019379">
    <property type="term" value="P:sulfate assimilation, phosphoadenylyl sulfate reduction by phosphoadenylyl-sulfate reductase (thioredoxin)"/>
    <property type="evidence" value="ECO:0007669"/>
    <property type="project" value="UniProtKB-UniRule"/>
</dbReference>
<gene>
    <name evidence="16" type="primary">cysH_2</name>
    <name evidence="14" type="synonym">cysH</name>
    <name evidence="16" type="ORF">PIN31115_01529</name>
</gene>
<dbReference type="GO" id="GO:0070814">
    <property type="term" value="P:hydrogen sulfide biosynthetic process"/>
    <property type="evidence" value="ECO:0007669"/>
    <property type="project" value="UniProtKB-UniRule"/>
</dbReference>
<evidence type="ECO:0000256" key="14">
    <source>
        <dbReference type="HAMAP-Rule" id="MF_00063"/>
    </source>
</evidence>
<comment type="subcellular location">
    <subcellularLocation>
        <location evidence="14">Cytoplasm</location>
    </subcellularLocation>
</comment>
<dbReference type="NCBIfam" id="TIGR02055">
    <property type="entry name" value="APS_reductase"/>
    <property type="match status" value="1"/>
</dbReference>
<dbReference type="InterPro" id="IPR002500">
    <property type="entry name" value="PAPS_reduct_dom"/>
</dbReference>
<feature type="binding site" evidence="14">
    <location>
        <position position="228"/>
    </location>
    <ligand>
        <name>[4Fe-4S] cluster</name>
        <dbReference type="ChEBI" id="CHEBI:49883"/>
    </ligand>
</feature>
<dbReference type="EMBL" id="CABPSI010000002">
    <property type="protein sequence ID" value="VVD89686.1"/>
    <property type="molecule type" value="Genomic_DNA"/>
</dbReference>
<dbReference type="Proteomes" id="UP000333828">
    <property type="component" value="Unassembled WGS sequence"/>
</dbReference>
<dbReference type="Gene3D" id="3.40.50.620">
    <property type="entry name" value="HUPs"/>
    <property type="match status" value="1"/>
</dbReference>
<proteinExistence type="inferred from homology"/>
<evidence type="ECO:0000256" key="12">
    <source>
        <dbReference type="ARBA" id="ARBA00032041"/>
    </source>
</evidence>
<feature type="binding site" evidence="14">
    <location>
        <position position="146"/>
    </location>
    <ligand>
        <name>[4Fe-4S] cluster</name>
        <dbReference type="ChEBI" id="CHEBI:49883"/>
    </ligand>
</feature>
<feature type="active site" description="Nucleophile; cysteine thiosulfonate intermediate" evidence="14">
    <location>
        <position position="256"/>
    </location>
</feature>
<keyword evidence="2 14" id="KW-0963">Cytoplasm</keyword>
<evidence type="ECO:0000256" key="1">
    <source>
        <dbReference type="ARBA" id="ARBA00009732"/>
    </source>
</evidence>
<keyword evidence="6 14" id="KW-0411">Iron-sulfur</keyword>
<dbReference type="PIRSF" id="PIRSF000857">
    <property type="entry name" value="PAPS_reductase"/>
    <property type="match status" value="1"/>
</dbReference>
<dbReference type="PANTHER" id="PTHR46482:SF9">
    <property type="entry name" value="5'-ADENYLYLSULFATE REDUCTASE 1, CHLOROPLASTIC"/>
    <property type="match status" value="1"/>
</dbReference>
<organism evidence="16 17">
    <name type="scientific">Pandoraea iniqua</name>
    <dbReference type="NCBI Taxonomy" id="2508288"/>
    <lineage>
        <taxon>Bacteria</taxon>
        <taxon>Pseudomonadati</taxon>
        <taxon>Pseudomonadota</taxon>
        <taxon>Betaproteobacteria</taxon>
        <taxon>Burkholderiales</taxon>
        <taxon>Burkholderiaceae</taxon>
        <taxon>Pandoraea</taxon>
    </lineage>
</organism>
<dbReference type="GO" id="GO:0051539">
    <property type="term" value="F:4 iron, 4 sulfur cluster binding"/>
    <property type="evidence" value="ECO:0007669"/>
    <property type="project" value="UniProtKB-UniRule"/>
</dbReference>
<dbReference type="HAMAP" id="MF_00063">
    <property type="entry name" value="CysH"/>
    <property type="match status" value="1"/>
</dbReference>
<evidence type="ECO:0000256" key="11">
    <source>
        <dbReference type="ARBA" id="ARBA00030894"/>
    </source>
</evidence>
<evidence type="ECO:0000256" key="8">
    <source>
        <dbReference type="ARBA" id="ARBA00024327"/>
    </source>
</evidence>
<dbReference type="GO" id="GO:0043866">
    <property type="term" value="F:adenylyl-sulfate reductase (thioredoxin) activity"/>
    <property type="evidence" value="ECO:0007669"/>
    <property type="project" value="UniProtKB-EC"/>
</dbReference>
<evidence type="ECO:0000313" key="16">
    <source>
        <dbReference type="EMBL" id="VVD89686.1"/>
    </source>
</evidence>
<comment type="catalytic activity">
    <reaction evidence="13 14">
        <text>[thioredoxin]-disulfide + sulfite + AMP + 2 H(+) = adenosine 5'-phosphosulfate + [thioredoxin]-dithiol</text>
        <dbReference type="Rhea" id="RHEA:21976"/>
        <dbReference type="Rhea" id="RHEA-COMP:10698"/>
        <dbReference type="Rhea" id="RHEA-COMP:10700"/>
        <dbReference type="ChEBI" id="CHEBI:15378"/>
        <dbReference type="ChEBI" id="CHEBI:17359"/>
        <dbReference type="ChEBI" id="CHEBI:29950"/>
        <dbReference type="ChEBI" id="CHEBI:50058"/>
        <dbReference type="ChEBI" id="CHEBI:58243"/>
        <dbReference type="ChEBI" id="CHEBI:456215"/>
        <dbReference type="EC" id="1.8.4.10"/>
    </reaction>
</comment>
<keyword evidence="5 14" id="KW-0408">Iron</keyword>
<dbReference type="InterPro" id="IPR011798">
    <property type="entry name" value="APS_reductase"/>
</dbReference>
<dbReference type="GO" id="GO:0019344">
    <property type="term" value="P:cysteine biosynthetic process"/>
    <property type="evidence" value="ECO:0007669"/>
    <property type="project" value="InterPro"/>
</dbReference>
<dbReference type="CDD" id="cd23945">
    <property type="entry name" value="PAPS_reductase"/>
    <property type="match status" value="1"/>
</dbReference>
<dbReference type="AlphaFoldDB" id="A0A5E4TP20"/>
<dbReference type="PANTHER" id="PTHR46482">
    <property type="entry name" value="5'-ADENYLYLSULFATE REDUCTASE 3, CHLOROPLASTIC"/>
    <property type="match status" value="1"/>
</dbReference>